<feature type="domain" description="Gamma tubulin complex component C-terminal" evidence="7">
    <location>
        <begin position="539"/>
        <end position="739"/>
    </location>
</feature>
<feature type="region of interest" description="Disordered" evidence="6">
    <location>
        <begin position="120"/>
        <end position="167"/>
    </location>
</feature>
<dbReference type="FunCoup" id="A0A066WQ66">
    <property type="interactions" value="541"/>
</dbReference>
<dbReference type="RefSeq" id="XP_013245988.1">
    <property type="nucleotide sequence ID" value="XM_013390534.1"/>
</dbReference>
<dbReference type="STRING" id="1037660.A0A066WQ66"/>
<dbReference type="OMA" id="MINLWIN"/>
<keyword evidence="3" id="KW-0963">Cytoplasm</keyword>
<dbReference type="GO" id="GO:0005874">
    <property type="term" value="C:microtubule"/>
    <property type="evidence" value="ECO:0007669"/>
    <property type="project" value="UniProtKB-KW"/>
</dbReference>
<dbReference type="Pfam" id="PF04130">
    <property type="entry name" value="GCP_C_terminal"/>
    <property type="match status" value="1"/>
</dbReference>
<sequence>MSHVDHIHSLALAVVPAARKRRDETESERRARKALARDLEETAWDIVESEVNQRLARSEIQIAESIKQRLLKYAVDGGVGSSIRYSNLVSRLKSHPEQPRNLVSVLDMLDQLSFDGRPLKSSDAHIRMPSLRSAVPNPQRDVATPRTPRPATEPTESAPQSRRGMPLAERVRERRLRAGQPQVPEEELLRDVIYLLQGIDGKWVKFKEMFVMPNDAAGANVIVTEGGAARKDQPEKVIKVIFPQNSGPIIPRSTRRLILQITELGRLYRRISQFTDEESSERESGLATQSLCHFISREMTDYYRLIAILETQLNDSADSERSDQASSSANRDANSHLTLKRVAVWTHDVLLRMRLLSTIIEQCQGAKGGALASLIHTYTFNGDPLIKSMTADLLEEVSRPFFDTLSNWIFKGELQDPFNEFFVQSNREFAGARNSETLSMVHESLRDDDAASFWQHQFIFRADMLPSFLSPEFGRKIFSTGKSLNFIRYACGADEWVSTQAEATLLRYSDIEGLQRTVDSAHKAVSKHLVEIFLTKLKLLDHLQALQDYLMLGKGDFVDLLKSQLEEYLNRPSNSLHRHNLTIALETAIRGSNAQHDDPEVIKRLDARLLEDSAGDTGWDVFTLEYKVDSPVNTILDGPAMQAYQMIFGHLWRIKRAEVALAETWARTTSCRFELQKTMKQNPQSKAILRTLNKALLMLGEMNHMVRQIQGFCQLECAAYSWQDLTISLKGELDLDELCTRAARSE</sequence>
<gene>
    <name evidence="9" type="ORF">K437DRAFT_231212</name>
</gene>
<dbReference type="EMBL" id="JMSN01000004">
    <property type="protein sequence ID" value="KDN53149.1"/>
    <property type="molecule type" value="Genomic_DNA"/>
</dbReference>
<dbReference type="GO" id="GO:0031122">
    <property type="term" value="P:cytoplasmic microtubule organization"/>
    <property type="evidence" value="ECO:0007669"/>
    <property type="project" value="TreeGrafter"/>
</dbReference>
<proteinExistence type="inferred from homology"/>
<dbReference type="GO" id="GO:0051011">
    <property type="term" value="F:microtubule minus-end binding"/>
    <property type="evidence" value="ECO:0007669"/>
    <property type="project" value="TreeGrafter"/>
</dbReference>
<dbReference type="InterPro" id="IPR040457">
    <property type="entry name" value="GCP_C"/>
</dbReference>
<dbReference type="Gene3D" id="1.20.120.1900">
    <property type="entry name" value="Gamma-tubulin complex, C-terminal domain"/>
    <property type="match status" value="1"/>
</dbReference>
<evidence type="ECO:0000256" key="1">
    <source>
        <dbReference type="ARBA" id="ARBA00004245"/>
    </source>
</evidence>
<dbReference type="PANTHER" id="PTHR19302:SF14">
    <property type="entry name" value="GAMMA-TUBULIN COMPLEX COMPONENT 3"/>
    <property type="match status" value="1"/>
</dbReference>
<reference evidence="9 10" key="1">
    <citation type="submission" date="2014-05" db="EMBL/GenBank/DDBJ databases">
        <title>Draft genome sequence of a rare smut relative, Tilletiaria anomala UBC 951.</title>
        <authorList>
            <consortium name="DOE Joint Genome Institute"/>
            <person name="Toome M."/>
            <person name="Kuo A."/>
            <person name="Henrissat B."/>
            <person name="Lipzen A."/>
            <person name="Tritt A."/>
            <person name="Yoshinaga Y."/>
            <person name="Zane M."/>
            <person name="Barry K."/>
            <person name="Grigoriev I.V."/>
            <person name="Spatafora J.W."/>
            <person name="Aimea M.C."/>
        </authorList>
    </citation>
    <scope>NUCLEOTIDE SEQUENCE [LARGE SCALE GENOMIC DNA]</scope>
    <source>
        <strain evidence="9 10">UBC 951</strain>
    </source>
</reference>
<comment type="caution">
    <text evidence="9">The sequence shown here is derived from an EMBL/GenBank/DDBJ whole genome shotgun (WGS) entry which is preliminary data.</text>
</comment>
<keyword evidence="10" id="KW-1185">Reference proteome</keyword>
<comment type="similarity">
    <text evidence="2">Belongs to the TUBGCP family.</text>
</comment>
<feature type="compositionally biased region" description="Low complexity" evidence="6">
    <location>
        <begin position="144"/>
        <end position="156"/>
    </location>
</feature>
<dbReference type="GO" id="GO:0051225">
    <property type="term" value="P:spindle assembly"/>
    <property type="evidence" value="ECO:0007669"/>
    <property type="project" value="TreeGrafter"/>
</dbReference>
<dbReference type="GO" id="GO:0044732">
    <property type="term" value="C:mitotic spindle pole body"/>
    <property type="evidence" value="ECO:0007669"/>
    <property type="project" value="TreeGrafter"/>
</dbReference>
<dbReference type="GO" id="GO:0000278">
    <property type="term" value="P:mitotic cell cycle"/>
    <property type="evidence" value="ECO:0007669"/>
    <property type="project" value="TreeGrafter"/>
</dbReference>
<organism evidence="9 10">
    <name type="scientific">Tilletiaria anomala (strain ATCC 24038 / CBS 436.72 / UBC 951)</name>
    <dbReference type="NCBI Taxonomy" id="1037660"/>
    <lineage>
        <taxon>Eukaryota</taxon>
        <taxon>Fungi</taxon>
        <taxon>Dikarya</taxon>
        <taxon>Basidiomycota</taxon>
        <taxon>Ustilaginomycotina</taxon>
        <taxon>Exobasidiomycetes</taxon>
        <taxon>Georgefischeriales</taxon>
        <taxon>Tilletiariaceae</taxon>
        <taxon>Tilletiaria</taxon>
    </lineage>
</organism>
<evidence type="ECO:0000256" key="3">
    <source>
        <dbReference type="ARBA" id="ARBA00022490"/>
    </source>
</evidence>
<dbReference type="Pfam" id="PF17681">
    <property type="entry name" value="GCP_N_terminal"/>
    <property type="match status" value="1"/>
</dbReference>
<evidence type="ECO:0000256" key="6">
    <source>
        <dbReference type="SAM" id="MobiDB-lite"/>
    </source>
</evidence>
<feature type="domain" description="Gamma tubulin complex component protein N-terminal" evidence="8">
    <location>
        <begin position="189"/>
        <end position="536"/>
    </location>
</feature>
<dbReference type="AlphaFoldDB" id="A0A066WQ66"/>
<evidence type="ECO:0000256" key="5">
    <source>
        <dbReference type="ARBA" id="ARBA00023212"/>
    </source>
</evidence>
<dbReference type="InterPro" id="IPR007259">
    <property type="entry name" value="GCP"/>
</dbReference>
<dbReference type="GeneID" id="25262781"/>
<evidence type="ECO:0000256" key="4">
    <source>
        <dbReference type="ARBA" id="ARBA00022701"/>
    </source>
</evidence>
<keyword evidence="5" id="KW-0206">Cytoskeleton</keyword>
<evidence type="ECO:0000259" key="8">
    <source>
        <dbReference type="Pfam" id="PF17681"/>
    </source>
</evidence>
<dbReference type="OrthoDB" id="5860513at2759"/>
<dbReference type="GO" id="GO:0000922">
    <property type="term" value="C:spindle pole"/>
    <property type="evidence" value="ECO:0007669"/>
    <property type="project" value="InterPro"/>
</dbReference>
<comment type="subcellular location">
    <subcellularLocation>
        <location evidence="1">Cytoplasm</location>
        <location evidence="1">Cytoskeleton</location>
    </subcellularLocation>
</comment>
<dbReference type="PANTHER" id="PTHR19302">
    <property type="entry name" value="GAMMA TUBULIN COMPLEX PROTEIN"/>
    <property type="match status" value="1"/>
</dbReference>
<evidence type="ECO:0000259" key="7">
    <source>
        <dbReference type="Pfam" id="PF04130"/>
    </source>
</evidence>
<name>A0A066WQ66_TILAU</name>
<dbReference type="GO" id="GO:0051321">
    <property type="term" value="P:meiotic cell cycle"/>
    <property type="evidence" value="ECO:0007669"/>
    <property type="project" value="TreeGrafter"/>
</dbReference>
<dbReference type="InterPro" id="IPR042241">
    <property type="entry name" value="GCP_C_sf"/>
</dbReference>
<accession>A0A066WQ66</accession>
<evidence type="ECO:0000256" key="2">
    <source>
        <dbReference type="ARBA" id="ARBA00010337"/>
    </source>
</evidence>
<dbReference type="GO" id="GO:0043015">
    <property type="term" value="F:gamma-tubulin binding"/>
    <property type="evidence" value="ECO:0007669"/>
    <property type="project" value="InterPro"/>
</dbReference>
<dbReference type="InterPro" id="IPR041470">
    <property type="entry name" value="GCP_N"/>
</dbReference>
<protein>
    <submittedName>
        <fullName evidence="9">Uncharacterized protein</fullName>
    </submittedName>
</protein>
<dbReference type="Proteomes" id="UP000027361">
    <property type="component" value="Unassembled WGS sequence"/>
</dbReference>
<dbReference type="GO" id="GO:0000930">
    <property type="term" value="C:gamma-tubulin complex"/>
    <property type="evidence" value="ECO:0007669"/>
    <property type="project" value="TreeGrafter"/>
</dbReference>
<dbReference type="InParanoid" id="A0A066WQ66"/>
<keyword evidence="4" id="KW-0493">Microtubule</keyword>
<dbReference type="GO" id="GO:0007020">
    <property type="term" value="P:microtubule nucleation"/>
    <property type="evidence" value="ECO:0007669"/>
    <property type="project" value="InterPro"/>
</dbReference>
<evidence type="ECO:0000313" key="10">
    <source>
        <dbReference type="Proteomes" id="UP000027361"/>
    </source>
</evidence>
<dbReference type="HOGENOM" id="CLU_003736_2_0_1"/>
<evidence type="ECO:0000313" key="9">
    <source>
        <dbReference type="EMBL" id="KDN53149.1"/>
    </source>
</evidence>